<evidence type="ECO:0000256" key="5">
    <source>
        <dbReference type="ARBA" id="ARBA00023163"/>
    </source>
</evidence>
<keyword evidence="3" id="KW-0805">Transcription regulation</keyword>
<comment type="caution">
    <text evidence="8">The sequence shown here is derived from an EMBL/GenBank/DDBJ whole genome shotgun (WGS) entry which is preliminary data.</text>
</comment>
<organism evidence="8 9">
    <name type="scientific">Pan troglodytes</name>
    <name type="common">Chimpanzee</name>
    <dbReference type="NCBI Taxonomy" id="9598"/>
    <lineage>
        <taxon>Eukaryota</taxon>
        <taxon>Metazoa</taxon>
        <taxon>Chordata</taxon>
        <taxon>Craniata</taxon>
        <taxon>Vertebrata</taxon>
        <taxon>Euteleostomi</taxon>
        <taxon>Mammalia</taxon>
        <taxon>Eutheria</taxon>
        <taxon>Euarchontoglires</taxon>
        <taxon>Primates</taxon>
        <taxon>Haplorrhini</taxon>
        <taxon>Catarrhini</taxon>
        <taxon>Hominidae</taxon>
        <taxon>Pan</taxon>
    </lineage>
</organism>
<dbReference type="EMBL" id="NBAG03000425">
    <property type="protein sequence ID" value="PNI26268.1"/>
    <property type="molecule type" value="Genomic_DNA"/>
</dbReference>
<evidence type="ECO:0000256" key="3">
    <source>
        <dbReference type="ARBA" id="ARBA00023015"/>
    </source>
</evidence>
<protein>
    <submittedName>
        <fullName evidence="8">Uncharacterized protein</fullName>
    </submittedName>
</protein>
<dbReference type="InterPro" id="IPR036647">
    <property type="entry name" value="GTF2I-like_rpt_sf"/>
</dbReference>
<keyword evidence="6" id="KW-0539">Nucleus</keyword>
<dbReference type="Proteomes" id="UP000236370">
    <property type="component" value="Unassembled WGS sequence"/>
</dbReference>
<evidence type="ECO:0000256" key="4">
    <source>
        <dbReference type="ARBA" id="ARBA00023125"/>
    </source>
</evidence>
<gene>
    <name evidence="8" type="ORF">CK820_G0044396</name>
</gene>
<comment type="subcellular location">
    <subcellularLocation>
        <location evidence="1">Nucleus</location>
    </subcellularLocation>
</comment>
<reference evidence="8 9" key="1">
    <citation type="submission" date="2017-12" db="EMBL/GenBank/DDBJ databases">
        <title>High-resolution comparative analysis of great ape genomes.</title>
        <authorList>
            <person name="Pollen A."/>
            <person name="Hastie A."/>
            <person name="Hormozdiari F."/>
            <person name="Dougherty M."/>
            <person name="Liu R."/>
            <person name="Chaisson M."/>
            <person name="Hoppe E."/>
            <person name="Hill C."/>
            <person name="Pang A."/>
            <person name="Hillier L."/>
            <person name="Baker C."/>
            <person name="Armstrong J."/>
            <person name="Shendure J."/>
            <person name="Paten B."/>
            <person name="Wilson R."/>
            <person name="Chao H."/>
            <person name="Schneider V."/>
            <person name="Ventura M."/>
            <person name="Kronenberg Z."/>
            <person name="Murali S."/>
            <person name="Gordon D."/>
            <person name="Cantsilieris S."/>
            <person name="Munson K."/>
            <person name="Nelson B."/>
            <person name="Raja A."/>
            <person name="Underwood J."/>
            <person name="Diekhans M."/>
            <person name="Fiddes I."/>
            <person name="Haussler D."/>
            <person name="Eichler E."/>
        </authorList>
    </citation>
    <scope>NUCLEOTIDE SEQUENCE [LARGE SCALE GENOMIC DNA]</scope>
    <source>
        <strain evidence="8">Yerkes chimp pedigree #C0471</strain>
    </source>
</reference>
<dbReference type="Gene3D" id="3.90.1460.10">
    <property type="entry name" value="GTF2I-like"/>
    <property type="match status" value="1"/>
</dbReference>
<dbReference type="GO" id="GO:0003677">
    <property type="term" value="F:DNA binding"/>
    <property type="evidence" value="ECO:0007669"/>
    <property type="project" value="UniProtKB-KW"/>
</dbReference>
<name>A0A2J8JU29_PANTR</name>
<keyword evidence="4" id="KW-0238">DNA-binding</keyword>
<evidence type="ECO:0000256" key="6">
    <source>
        <dbReference type="ARBA" id="ARBA00023242"/>
    </source>
</evidence>
<dbReference type="SUPFAM" id="SSF117773">
    <property type="entry name" value="GTF2I-like repeat"/>
    <property type="match status" value="1"/>
</dbReference>
<evidence type="ECO:0000256" key="7">
    <source>
        <dbReference type="SAM" id="MobiDB-lite"/>
    </source>
</evidence>
<accession>A0A2J8JU29</accession>
<evidence type="ECO:0000313" key="9">
    <source>
        <dbReference type="Proteomes" id="UP000236370"/>
    </source>
</evidence>
<sequence>MPESLNEERWWISFSAKKFAEALGSTEAKALLYQKFEGHANDLYVEGLPENILFRSPSWYGIPRLENIIQVGNRIKFLIKSNSSRTPLSPSRLSSSSTTPPHKP</sequence>
<dbReference type="InterPro" id="IPR004212">
    <property type="entry name" value="GTF2I"/>
</dbReference>
<dbReference type="Pfam" id="PF02946">
    <property type="entry name" value="GTF2I"/>
    <property type="match status" value="1"/>
</dbReference>
<keyword evidence="2" id="KW-0677">Repeat</keyword>
<dbReference type="PANTHER" id="PTHR46304:SF2">
    <property type="entry name" value="GENERAL TRANSCRIPTION FACTOR II-I"/>
    <property type="match status" value="1"/>
</dbReference>
<dbReference type="AlphaFoldDB" id="A0A2J8JU29"/>
<dbReference type="PROSITE" id="PS51139">
    <property type="entry name" value="GTF2I"/>
    <property type="match status" value="1"/>
</dbReference>
<keyword evidence="5" id="KW-0804">Transcription</keyword>
<evidence type="ECO:0000313" key="8">
    <source>
        <dbReference type="EMBL" id="PNI26268.1"/>
    </source>
</evidence>
<dbReference type="PANTHER" id="PTHR46304">
    <property type="entry name" value="GENERAL TRANSCRIPTION FACTOR II-I REPEAT DOMAIN-CONTAINING PROTEIN 1"/>
    <property type="match status" value="1"/>
</dbReference>
<evidence type="ECO:0000256" key="1">
    <source>
        <dbReference type="ARBA" id="ARBA00004123"/>
    </source>
</evidence>
<proteinExistence type="predicted"/>
<dbReference type="GO" id="GO:0005634">
    <property type="term" value="C:nucleus"/>
    <property type="evidence" value="ECO:0007669"/>
    <property type="project" value="UniProtKB-SubCell"/>
</dbReference>
<feature type="region of interest" description="Disordered" evidence="7">
    <location>
        <begin position="83"/>
        <end position="104"/>
    </location>
</feature>
<evidence type="ECO:0000256" key="2">
    <source>
        <dbReference type="ARBA" id="ARBA00022737"/>
    </source>
</evidence>